<reference evidence="2 3" key="1">
    <citation type="journal article" date="2017" name="Genome Biol.">
        <title>New reference genome sequences of hot pepper reveal the massive evolution of plant disease-resistance genes by retroduplication.</title>
        <authorList>
            <person name="Kim S."/>
            <person name="Park J."/>
            <person name="Yeom S.I."/>
            <person name="Kim Y.M."/>
            <person name="Seo E."/>
            <person name="Kim K.T."/>
            <person name="Kim M.S."/>
            <person name="Lee J.M."/>
            <person name="Cheong K."/>
            <person name="Shin H.S."/>
            <person name="Kim S.B."/>
            <person name="Han K."/>
            <person name="Lee J."/>
            <person name="Park M."/>
            <person name="Lee H.A."/>
            <person name="Lee H.Y."/>
            <person name="Lee Y."/>
            <person name="Oh S."/>
            <person name="Lee J.H."/>
            <person name="Choi E."/>
            <person name="Choi E."/>
            <person name="Lee S.E."/>
            <person name="Jeon J."/>
            <person name="Kim H."/>
            <person name="Choi G."/>
            <person name="Song H."/>
            <person name="Lee J."/>
            <person name="Lee S.C."/>
            <person name="Kwon J.K."/>
            <person name="Lee H.Y."/>
            <person name="Koo N."/>
            <person name="Hong Y."/>
            <person name="Kim R.W."/>
            <person name="Kang W.H."/>
            <person name="Huh J.H."/>
            <person name="Kang B.C."/>
            <person name="Yang T.J."/>
            <person name="Lee Y.H."/>
            <person name="Bennetzen J.L."/>
            <person name="Choi D."/>
        </authorList>
    </citation>
    <scope>NUCLEOTIDE SEQUENCE [LARGE SCALE GENOMIC DNA]</scope>
    <source>
        <strain evidence="3">cv. PBC81</strain>
    </source>
</reference>
<evidence type="ECO:0000313" key="2">
    <source>
        <dbReference type="EMBL" id="PHT32562.1"/>
    </source>
</evidence>
<evidence type="ECO:0000256" key="1">
    <source>
        <dbReference type="SAM" id="MobiDB-lite"/>
    </source>
</evidence>
<feature type="compositionally biased region" description="Basic residues" evidence="1">
    <location>
        <begin position="59"/>
        <end position="76"/>
    </location>
</feature>
<feature type="compositionally biased region" description="Polar residues" evidence="1">
    <location>
        <begin position="129"/>
        <end position="144"/>
    </location>
</feature>
<proteinExistence type="predicted"/>
<accession>A0A2G2VHW6</accession>
<dbReference type="AlphaFoldDB" id="A0A2G2VHW6"/>
<gene>
    <name evidence="2" type="ORF">CQW23_28899</name>
</gene>
<evidence type="ECO:0000313" key="3">
    <source>
        <dbReference type="Proteomes" id="UP000224567"/>
    </source>
</evidence>
<dbReference type="STRING" id="33114.A0A2G2VHW6"/>
<keyword evidence="3" id="KW-1185">Reference proteome</keyword>
<feature type="region of interest" description="Disordered" evidence="1">
    <location>
        <begin position="118"/>
        <end position="159"/>
    </location>
</feature>
<dbReference type="PANTHER" id="PTHR34660">
    <property type="entry name" value="MYB-LIKE PROTEIN X"/>
    <property type="match status" value="1"/>
</dbReference>
<reference evidence="3" key="2">
    <citation type="journal article" date="2017" name="J. Anim. Genet.">
        <title>Multiple reference genome sequences of hot pepper reveal the massive evolution of plant disease resistance genes by retroduplication.</title>
        <authorList>
            <person name="Kim S."/>
            <person name="Park J."/>
            <person name="Yeom S.-I."/>
            <person name="Kim Y.-M."/>
            <person name="Seo E."/>
            <person name="Kim K.-T."/>
            <person name="Kim M.-S."/>
            <person name="Lee J.M."/>
            <person name="Cheong K."/>
            <person name="Shin H.-S."/>
            <person name="Kim S.-B."/>
            <person name="Han K."/>
            <person name="Lee J."/>
            <person name="Park M."/>
            <person name="Lee H.-A."/>
            <person name="Lee H.-Y."/>
            <person name="Lee Y."/>
            <person name="Oh S."/>
            <person name="Lee J.H."/>
            <person name="Choi E."/>
            <person name="Choi E."/>
            <person name="Lee S.E."/>
            <person name="Jeon J."/>
            <person name="Kim H."/>
            <person name="Choi G."/>
            <person name="Song H."/>
            <person name="Lee J."/>
            <person name="Lee S.-C."/>
            <person name="Kwon J.-K."/>
            <person name="Lee H.-Y."/>
            <person name="Koo N."/>
            <person name="Hong Y."/>
            <person name="Kim R.W."/>
            <person name="Kang W.-H."/>
            <person name="Huh J.H."/>
            <person name="Kang B.-C."/>
            <person name="Yang T.-J."/>
            <person name="Lee Y.-H."/>
            <person name="Bennetzen J.L."/>
            <person name="Choi D."/>
        </authorList>
    </citation>
    <scope>NUCLEOTIDE SEQUENCE [LARGE SCALE GENOMIC DNA]</scope>
    <source>
        <strain evidence="3">cv. PBC81</strain>
    </source>
</reference>
<organism evidence="2 3">
    <name type="scientific">Capsicum baccatum</name>
    <name type="common">Peruvian pepper</name>
    <dbReference type="NCBI Taxonomy" id="33114"/>
    <lineage>
        <taxon>Eukaryota</taxon>
        <taxon>Viridiplantae</taxon>
        <taxon>Streptophyta</taxon>
        <taxon>Embryophyta</taxon>
        <taxon>Tracheophyta</taxon>
        <taxon>Spermatophyta</taxon>
        <taxon>Magnoliopsida</taxon>
        <taxon>eudicotyledons</taxon>
        <taxon>Gunneridae</taxon>
        <taxon>Pentapetalae</taxon>
        <taxon>asterids</taxon>
        <taxon>lamiids</taxon>
        <taxon>Solanales</taxon>
        <taxon>Solanaceae</taxon>
        <taxon>Solanoideae</taxon>
        <taxon>Capsiceae</taxon>
        <taxon>Capsicum</taxon>
    </lineage>
</organism>
<sequence>MMDDDKDEGKAAVAVDDGFIGTGRFAVVDGGGDGLARRRDGERKELQRDKERAKLERKKEKKREKKERNREKKRKAKQESSSSSSRIGNLISGGDDRELKTSHLQKDIENEIVEHLENSSLSEEHGQPVCSQEPSYSSYGTQNNNKRKKSTSPLNGMHGHGTVVRILVSSHTHGQFDISNKQDCFKEAAKHEAERASSPLPNTNNQLFFPVMSVSGQHSLSSGWTEPEPIADDKTTTAFFSKLPENDIELRQFKNLILNCAPPTLHYDYDDQDWLFQRKRKCTRVKEKGEVSNDMSCGTSALLPRAQYLDDAELYAFPFTIPF</sequence>
<name>A0A2G2VHW6_CAPBA</name>
<feature type="region of interest" description="Disordered" evidence="1">
    <location>
        <begin position="26"/>
        <end position="99"/>
    </location>
</feature>
<dbReference type="PANTHER" id="PTHR34660:SF14">
    <property type="match status" value="1"/>
</dbReference>
<protein>
    <submittedName>
        <fullName evidence="2">Uncharacterized protein</fullName>
    </submittedName>
</protein>
<dbReference type="OrthoDB" id="778084at2759"/>
<dbReference type="Proteomes" id="UP000224567">
    <property type="component" value="Unassembled WGS sequence"/>
</dbReference>
<dbReference type="EMBL" id="MLFT02000012">
    <property type="protein sequence ID" value="PHT32562.1"/>
    <property type="molecule type" value="Genomic_DNA"/>
</dbReference>
<feature type="compositionally biased region" description="Basic and acidic residues" evidence="1">
    <location>
        <begin position="35"/>
        <end position="58"/>
    </location>
</feature>
<comment type="caution">
    <text evidence="2">The sequence shown here is derived from an EMBL/GenBank/DDBJ whole genome shotgun (WGS) entry which is preliminary data.</text>
</comment>